<dbReference type="Proteomes" id="UP000758603">
    <property type="component" value="Unassembled WGS sequence"/>
</dbReference>
<evidence type="ECO:0000313" key="2">
    <source>
        <dbReference type="EMBL" id="KAH6657408.1"/>
    </source>
</evidence>
<proteinExistence type="inferred from homology"/>
<dbReference type="PANTHER" id="PTHR43591">
    <property type="entry name" value="METHYLTRANSFERASE"/>
    <property type="match status" value="1"/>
</dbReference>
<dbReference type="OrthoDB" id="2013972at2759"/>
<sequence>MALSFSNDPSAVLENERTYHGYKDGKYWLPNDATEQDRLDLQHVAWSCYMSGSLAWAPLEEPRHVLDIGTGTGIWAIEFAEKHPGAQVIGTDLSLIQPQNRHLPNVEWIQEDAEDEWAYFPSPFDYIHLRMMVTSFQNPKIVMRRAFNHLQPGGWIEYQDWSADIYCQDTSTLGTSIHRWISMLKDGAKRLGRDLEVPSSYKEWLQEVGFVDIKETIIRAPSNPWHEDADLRDVGQWTLANSVQVVEGLSLRILGNGLGMSVPEILQLSAQVKKDLSDRRHRFWWTFRVVCGRKPF</sequence>
<accession>A0A9P9A0L9</accession>
<gene>
    <name evidence="2" type="ORF">BKA67DRAFT_590931</name>
</gene>
<protein>
    <submittedName>
        <fullName evidence="2">S-adenosyl-L-methionine-dependent methyltransferase</fullName>
    </submittedName>
</protein>
<dbReference type="Gene3D" id="3.40.50.150">
    <property type="entry name" value="Vaccinia Virus protein VP39"/>
    <property type="match status" value="1"/>
</dbReference>
<evidence type="ECO:0000256" key="1">
    <source>
        <dbReference type="ARBA" id="ARBA00038158"/>
    </source>
</evidence>
<keyword evidence="3" id="KW-1185">Reference proteome</keyword>
<dbReference type="EMBL" id="JAGPXC010000002">
    <property type="protein sequence ID" value="KAH6657408.1"/>
    <property type="molecule type" value="Genomic_DNA"/>
</dbReference>
<reference evidence="2" key="1">
    <citation type="journal article" date="2021" name="Nat. Commun.">
        <title>Genetic determinants of endophytism in the Arabidopsis root mycobiome.</title>
        <authorList>
            <person name="Mesny F."/>
            <person name="Miyauchi S."/>
            <person name="Thiergart T."/>
            <person name="Pickel B."/>
            <person name="Atanasova L."/>
            <person name="Karlsson M."/>
            <person name="Huettel B."/>
            <person name="Barry K.W."/>
            <person name="Haridas S."/>
            <person name="Chen C."/>
            <person name="Bauer D."/>
            <person name="Andreopoulos W."/>
            <person name="Pangilinan J."/>
            <person name="LaButti K."/>
            <person name="Riley R."/>
            <person name="Lipzen A."/>
            <person name="Clum A."/>
            <person name="Drula E."/>
            <person name="Henrissat B."/>
            <person name="Kohler A."/>
            <person name="Grigoriev I.V."/>
            <person name="Martin F.M."/>
            <person name="Hacquard S."/>
        </authorList>
    </citation>
    <scope>NUCLEOTIDE SEQUENCE</scope>
    <source>
        <strain evidence="2">MPI-SDFR-AT-0073</strain>
    </source>
</reference>
<name>A0A9P9A0L9_9PEZI</name>
<dbReference type="AlphaFoldDB" id="A0A9P9A0L9"/>
<organism evidence="2 3">
    <name type="scientific">Truncatella angustata</name>
    <dbReference type="NCBI Taxonomy" id="152316"/>
    <lineage>
        <taxon>Eukaryota</taxon>
        <taxon>Fungi</taxon>
        <taxon>Dikarya</taxon>
        <taxon>Ascomycota</taxon>
        <taxon>Pezizomycotina</taxon>
        <taxon>Sordariomycetes</taxon>
        <taxon>Xylariomycetidae</taxon>
        <taxon>Amphisphaeriales</taxon>
        <taxon>Sporocadaceae</taxon>
        <taxon>Truncatella</taxon>
    </lineage>
</organism>
<dbReference type="SUPFAM" id="SSF53335">
    <property type="entry name" value="S-adenosyl-L-methionine-dependent methyltransferases"/>
    <property type="match status" value="1"/>
</dbReference>
<evidence type="ECO:0000313" key="3">
    <source>
        <dbReference type="Proteomes" id="UP000758603"/>
    </source>
</evidence>
<dbReference type="RefSeq" id="XP_045961642.1">
    <property type="nucleotide sequence ID" value="XM_046104646.1"/>
</dbReference>
<comment type="caution">
    <text evidence="2">The sequence shown here is derived from an EMBL/GenBank/DDBJ whole genome shotgun (WGS) entry which is preliminary data.</text>
</comment>
<dbReference type="InterPro" id="IPR029063">
    <property type="entry name" value="SAM-dependent_MTases_sf"/>
</dbReference>
<comment type="similarity">
    <text evidence="1">Belongs to the methyltransferase superfamily. LaeA methyltransferase family.</text>
</comment>
<dbReference type="CDD" id="cd02440">
    <property type="entry name" value="AdoMet_MTases"/>
    <property type="match status" value="1"/>
</dbReference>
<dbReference type="GO" id="GO:0008168">
    <property type="term" value="F:methyltransferase activity"/>
    <property type="evidence" value="ECO:0007669"/>
    <property type="project" value="UniProtKB-KW"/>
</dbReference>
<dbReference type="PANTHER" id="PTHR43591:SF102">
    <property type="entry name" value="S-ADENOSYL-L-METHIONINE-DEPENDENT METHYLTRANSFERASE"/>
    <property type="match status" value="1"/>
</dbReference>
<dbReference type="GO" id="GO:0032259">
    <property type="term" value="P:methylation"/>
    <property type="evidence" value="ECO:0007669"/>
    <property type="project" value="UniProtKB-KW"/>
</dbReference>
<dbReference type="GeneID" id="70133537"/>
<dbReference type="Pfam" id="PF13489">
    <property type="entry name" value="Methyltransf_23"/>
    <property type="match status" value="1"/>
</dbReference>
<keyword evidence="2" id="KW-0489">Methyltransferase</keyword>
<keyword evidence="2" id="KW-0808">Transferase</keyword>